<comment type="caution">
    <text evidence="11">The sequence shown here is derived from an EMBL/GenBank/DDBJ whole genome shotgun (WGS) entry which is preliminary data.</text>
</comment>
<evidence type="ECO:0000256" key="3">
    <source>
        <dbReference type="ARBA" id="ARBA00022490"/>
    </source>
</evidence>
<evidence type="ECO:0000256" key="6">
    <source>
        <dbReference type="ARBA" id="ARBA00055283"/>
    </source>
</evidence>
<organism evidence="11 12">
    <name type="scientific">Brachionus plicatilis</name>
    <name type="common">Marine rotifer</name>
    <name type="synonym">Brachionus muelleri</name>
    <dbReference type="NCBI Taxonomy" id="10195"/>
    <lineage>
        <taxon>Eukaryota</taxon>
        <taxon>Metazoa</taxon>
        <taxon>Spiralia</taxon>
        <taxon>Gnathifera</taxon>
        <taxon>Rotifera</taxon>
        <taxon>Eurotatoria</taxon>
        <taxon>Monogononta</taxon>
        <taxon>Pseudotrocha</taxon>
        <taxon>Ploima</taxon>
        <taxon>Brachionidae</taxon>
        <taxon>Brachionus</taxon>
    </lineage>
</organism>
<evidence type="ECO:0000313" key="12">
    <source>
        <dbReference type="Proteomes" id="UP000276133"/>
    </source>
</evidence>
<evidence type="ECO:0000256" key="1">
    <source>
        <dbReference type="ARBA" id="ARBA00004496"/>
    </source>
</evidence>
<dbReference type="SMART" id="SM00164">
    <property type="entry name" value="TBC"/>
    <property type="match status" value="1"/>
</dbReference>
<keyword evidence="3" id="KW-0963">Cytoplasm</keyword>
<keyword evidence="2" id="KW-0343">GTPase activation</keyword>
<comment type="subcellular location">
    <subcellularLocation>
        <location evidence="1">Cytoplasm</location>
    </subcellularLocation>
</comment>
<dbReference type="Gene3D" id="1.10.8.270">
    <property type="entry name" value="putative rabgap domain of human tbc1 domain family member 14 like domains"/>
    <property type="match status" value="1"/>
</dbReference>
<dbReference type="InterPro" id="IPR021935">
    <property type="entry name" value="SGSM1/2_RBD"/>
</dbReference>
<evidence type="ECO:0000256" key="5">
    <source>
        <dbReference type="ARBA" id="ARBA00022990"/>
    </source>
</evidence>
<keyword evidence="12" id="KW-1185">Reference proteome</keyword>
<evidence type="ECO:0000256" key="9">
    <source>
        <dbReference type="ARBA" id="ARBA00082539"/>
    </source>
</evidence>
<dbReference type="FunFam" id="1.10.472.80:FF:000005">
    <property type="entry name" value="TBC1 domain family member 15"/>
    <property type="match status" value="1"/>
</dbReference>
<evidence type="ECO:0000256" key="7">
    <source>
        <dbReference type="ARBA" id="ARBA00065268"/>
    </source>
</evidence>
<dbReference type="PANTHER" id="PTHR22957">
    <property type="entry name" value="TBC1 DOMAIN FAMILY MEMBER GTPASE-ACTIVATING PROTEIN"/>
    <property type="match status" value="1"/>
</dbReference>
<keyword evidence="5" id="KW-0007">Acetylation</keyword>
<evidence type="ECO:0000313" key="11">
    <source>
        <dbReference type="EMBL" id="RNA35629.1"/>
    </source>
</evidence>
<name>A0A3M7SIS3_BRAPC</name>
<keyword evidence="4" id="KW-0597">Phosphoprotein</keyword>
<dbReference type="Proteomes" id="UP000276133">
    <property type="component" value="Unassembled WGS sequence"/>
</dbReference>
<evidence type="ECO:0000256" key="4">
    <source>
        <dbReference type="ARBA" id="ARBA00022553"/>
    </source>
</evidence>
<comment type="function">
    <text evidence="6">Acts as a GTPase activating protein for RAB7A. Does not act on RAB4, RAB5 or RAB6.</text>
</comment>
<dbReference type="OrthoDB" id="10264062at2759"/>
<dbReference type="InterPro" id="IPR035969">
    <property type="entry name" value="Rab-GAP_TBC_sf"/>
</dbReference>
<dbReference type="AlphaFoldDB" id="A0A3M7SIS3"/>
<dbReference type="Pfam" id="PF00566">
    <property type="entry name" value="RabGAP-TBC"/>
    <property type="match status" value="1"/>
</dbReference>
<dbReference type="GO" id="GO:0005096">
    <property type="term" value="F:GTPase activator activity"/>
    <property type="evidence" value="ECO:0007669"/>
    <property type="project" value="UniProtKB-KW"/>
</dbReference>
<dbReference type="Gene3D" id="2.30.29.230">
    <property type="match status" value="1"/>
</dbReference>
<dbReference type="Pfam" id="PF12068">
    <property type="entry name" value="PH_RBD"/>
    <property type="match status" value="1"/>
</dbReference>
<feature type="domain" description="Rab-GAP TBC" evidence="10">
    <location>
        <begin position="309"/>
        <end position="519"/>
    </location>
</feature>
<dbReference type="Gene3D" id="1.10.472.80">
    <property type="entry name" value="Ypt/Rab-GAP domain of gyp1p, domain 3"/>
    <property type="match status" value="1"/>
</dbReference>
<dbReference type="PANTHER" id="PTHR22957:SF645">
    <property type="entry name" value="LD27216P"/>
    <property type="match status" value="1"/>
</dbReference>
<dbReference type="FunFam" id="1.10.8.270:FF:000005">
    <property type="entry name" value="TBC1 domain family member 15"/>
    <property type="match status" value="1"/>
</dbReference>
<accession>A0A3M7SIS3</accession>
<dbReference type="SUPFAM" id="SSF47923">
    <property type="entry name" value="Ypt/Rab-GAP domain of gyp1p"/>
    <property type="match status" value="2"/>
</dbReference>
<dbReference type="STRING" id="10195.A0A3M7SIS3"/>
<dbReference type="InterPro" id="IPR000195">
    <property type="entry name" value="Rab-GAP-TBC_dom"/>
</dbReference>
<dbReference type="EMBL" id="REGN01001308">
    <property type="protein sequence ID" value="RNA35629.1"/>
    <property type="molecule type" value="Genomic_DNA"/>
</dbReference>
<proteinExistence type="predicted"/>
<evidence type="ECO:0000256" key="8">
    <source>
        <dbReference type="ARBA" id="ARBA00067480"/>
    </source>
</evidence>
<evidence type="ECO:0000256" key="2">
    <source>
        <dbReference type="ARBA" id="ARBA00022468"/>
    </source>
</evidence>
<gene>
    <name evidence="11" type="ORF">BpHYR1_042056</name>
</gene>
<protein>
    <recommendedName>
        <fullName evidence="8">TBC1 domain family member 15</fullName>
    </recommendedName>
    <alternativeName>
        <fullName evidence="9">GTPase-activating protein RAB7</fullName>
    </alternativeName>
</protein>
<sequence length="642" mass="75826">MNEQVEFEKSEVYIHDKPIEEDINGLLIEPEKVGGRLQIVKNKYSNFIRFLPNGSEASAPDDWTLVMNSSVLSYSKDTTNETCTIENKKNLNKYKYQFDIHELSSVRRIYQGYGIPCIVFMLLDGRLLPEFYFYKGGSKEFLYALKEYLVFKKDVADPRLWSVQPQNGEKFRQSLYELSLFSEQRENVMKKFLNEPVQSTLLGFSKVTNILRDVIKPTESSSKSQFYTQDFNLDKQEQSDEISDLMDSLIDDNIHSTQNDGYEMVTKVDLGPMPDLNRGPALKKEDIVFDHNGKILQPEKIKQIIFRGGVENGSRKFIWKFLLNYFDWDSTDQSRTEKRKMRFDDYYRMKQQWQTITEEQKAKFSLLKERESLIEKDVQRTDRIQEQFKMDDSKHLIEMKDILMTYNMYNFDLGYVQGMSDLLAPIMVIMENEVDSFWCFAGFMNKKELNFEMDQLDIKLQLNNLKILIEFFDSKFSDYLDKNDSSNMYFCFRWILILFKREFSFREINTLWEVIWTDLPCKNFHLLICISILLMKKDDIMSNNYGFNEILKFINDLSGRIDLEKSLKHAEGLYLQLKNYPNVPYNICEIVGLSVDITKELEQIQSRLLSTDFNEENKLTPTSSFHSLKKHDDSAELLDHLN</sequence>
<dbReference type="GO" id="GO:0005737">
    <property type="term" value="C:cytoplasm"/>
    <property type="evidence" value="ECO:0007669"/>
    <property type="project" value="UniProtKB-SubCell"/>
</dbReference>
<reference evidence="11 12" key="1">
    <citation type="journal article" date="2018" name="Sci. Rep.">
        <title>Genomic signatures of local adaptation to the degree of environmental predictability in rotifers.</title>
        <authorList>
            <person name="Franch-Gras L."/>
            <person name="Hahn C."/>
            <person name="Garcia-Roger E.M."/>
            <person name="Carmona M.J."/>
            <person name="Serra M."/>
            <person name="Gomez A."/>
        </authorList>
    </citation>
    <scope>NUCLEOTIDE SEQUENCE [LARGE SCALE GENOMIC DNA]</scope>
    <source>
        <strain evidence="11">HYR1</strain>
    </source>
</reference>
<dbReference type="PROSITE" id="PS50086">
    <property type="entry name" value="TBC_RABGAP"/>
    <property type="match status" value="1"/>
</dbReference>
<comment type="subunit">
    <text evidence="7">Interacts with non-phosphorylated form of RAB8A; phosphorylation of RAB8A at 'Thr-72' disrupts this interaction. Interacts with ARMC12.</text>
</comment>
<evidence type="ECO:0000259" key="10">
    <source>
        <dbReference type="PROSITE" id="PS50086"/>
    </source>
</evidence>